<dbReference type="PRINTS" id="PR00465">
    <property type="entry name" value="EP450IV"/>
</dbReference>
<dbReference type="PANTHER" id="PTHR47582:SF1">
    <property type="entry name" value="P450, PUTATIVE (EUROFUNG)-RELATED"/>
    <property type="match status" value="1"/>
</dbReference>
<dbReference type="HOGENOM" id="CLU_018012_4_2_1"/>
<evidence type="ECO:0000256" key="1">
    <source>
        <dbReference type="ARBA" id="ARBA00001971"/>
    </source>
</evidence>
<evidence type="ECO:0000313" key="8">
    <source>
        <dbReference type="Proteomes" id="UP000030752"/>
    </source>
</evidence>
<feature type="transmembrane region" description="Helical" evidence="6">
    <location>
        <begin position="12"/>
        <end position="32"/>
    </location>
</feature>
<keyword evidence="5" id="KW-0349">Heme</keyword>
<dbReference type="InterPro" id="IPR002403">
    <property type="entry name" value="Cyt_P450_E_grp-IV"/>
</dbReference>
<keyword evidence="8" id="KW-1185">Reference proteome</keyword>
<dbReference type="Proteomes" id="UP000030752">
    <property type="component" value="Unassembled WGS sequence"/>
</dbReference>
<evidence type="ECO:0000256" key="3">
    <source>
        <dbReference type="ARBA" id="ARBA00022723"/>
    </source>
</evidence>
<keyword evidence="6" id="KW-1133">Transmembrane helix</keyword>
<evidence type="ECO:0000256" key="2">
    <source>
        <dbReference type="ARBA" id="ARBA00010617"/>
    </source>
</evidence>
<dbReference type="eggNOG" id="KOG0684">
    <property type="taxonomic scope" value="Eukaryota"/>
</dbReference>
<evidence type="ECO:0008006" key="9">
    <source>
        <dbReference type="Google" id="ProtNLM"/>
    </source>
</evidence>
<evidence type="ECO:0000256" key="4">
    <source>
        <dbReference type="ARBA" id="ARBA00023004"/>
    </source>
</evidence>
<keyword evidence="6" id="KW-0472">Membrane</keyword>
<comment type="similarity">
    <text evidence="2">Belongs to the cytochrome P450 family.</text>
</comment>
<dbReference type="GO" id="GO:0005506">
    <property type="term" value="F:iron ion binding"/>
    <property type="evidence" value="ECO:0007669"/>
    <property type="project" value="InterPro"/>
</dbReference>
<comment type="cofactor">
    <cofactor evidence="1 5">
        <name>heme</name>
        <dbReference type="ChEBI" id="CHEBI:30413"/>
    </cofactor>
</comment>
<reference evidence="7 8" key="1">
    <citation type="submission" date="2013-03" db="EMBL/GenBank/DDBJ databases">
        <title>The Genome Sequence of Phialophora europaea CBS 101466.</title>
        <authorList>
            <consortium name="The Broad Institute Genomics Platform"/>
            <person name="Cuomo C."/>
            <person name="de Hoog S."/>
            <person name="Gorbushina A."/>
            <person name="Walker B."/>
            <person name="Young S.K."/>
            <person name="Zeng Q."/>
            <person name="Gargeya S."/>
            <person name="Fitzgerald M."/>
            <person name="Haas B."/>
            <person name="Abouelleil A."/>
            <person name="Allen A.W."/>
            <person name="Alvarado L."/>
            <person name="Arachchi H.M."/>
            <person name="Berlin A.M."/>
            <person name="Chapman S.B."/>
            <person name="Gainer-Dewar J."/>
            <person name="Goldberg J."/>
            <person name="Griggs A."/>
            <person name="Gujja S."/>
            <person name="Hansen M."/>
            <person name="Howarth C."/>
            <person name="Imamovic A."/>
            <person name="Ireland A."/>
            <person name="Larimer J."/>
            <person name="McCowan C."/>
            <person name="Murphy C."/>
            <person name="Pearson M."/>
            <person name="Poon T.W."/>
            <person name="Priest M."/>
            <person name="Roberts A."/>
            <person name="Saif S."/>
            <person name="Shea T."/>
            <person name="Sisk P."/>
            <person name="Sykes S."/>
            <person name="Wortman J."/>
            <person name="Nusbaum C."/>
            <person name="Birren B."/>
        </authorList>
    </citation>
    <scope>NUCLEOTIDE SEQUENCE [LARGE SCALE GENOMIC DNA]</scope>
    <source>
        <strain evidence="7 8">CBS 101466</strain>
    </source>
</reference>
<dbReference type="GO" id="GO:0016705">
    <property type="term" value="F:oxidoreductase activity, acting on paired donors, with incorporation or reduction of molecular oxygen"/>
    <property type="evidence" value="ECO:0007669"/>
    <property type="project" value="InterPro"/>
</dbReference>
<dbReference type="RefSeq" id="XP_008715487.1">
    <property type="nucleotide sequence ID" value="XM_008717265.1"/>
</dbReference>
<dbReference type="InterPro" id="IPR001128">
    <property type="entry name" value="Cyt_P450"/>
</dbReference>
<protein>
    <recommendedName>
        <fullName evidence="9">Cytochrome P450</fullName>
    </recommendedName>
</protein>
<feature type="binding site" description="axial binding residue" evidence="5">
    <location>
        <position position="463"/>
    </location>
    <ligand>
        <name>heme</name>
        <dbReference type="ChEBI" id="CHEBI:30413"/>
    </ligand>
    <ligandPart>
        <name>Fe</name>
        <dbReference type="ChEBI" id="CHEBI:18248"/>
    </ligandPart>
</feature>
<dbReference type="InterPro" id="IPR036396">
    <property type="entry name" value="Cyt_P450_sf"/>
</dbReference>
<dbReference type="InParanoid" id="W2S4Y1"/>
<organism evidence="7 8">
    <name type="scientific">Cyphellophora europaea (strain CBS 101466)</name>
    <name type="common">Phialophora europaea</name>
    <dbReference type="NCBI Taxonomy" id="1220924"/>
    <lineage>
        <taxon>Eukaryota</taxon>
        <taxon>Fungi</taxon>
        <taxon>Dikarya</taxon>
        <taxon>Ascomycota</taxon>
        <taxon>Pezizomycotina</taxon>
        <taxon>Eurotiomycetes</taxon>
        <taxon>Chaetothyriomycetidae</taxon>
        <taxon>Chaetothyriales</taxon>
        <taxon>Cyphellophoraceae</taxon>
        <taxon>Cyphellophora</taxon>
    </lineage>
</organism>
<dbReference type="SUPFAM" id="SSF48264">
    <property type="entry name" value="Cytochrome P450"/>
    <property type="match status" value="1"/>
</dbReference>
<dbReference type="OrthoDB" id="3366823at2759"/>
<evidence type="ECO:0000256" key="6">
    <source>
        <dbReference type="SAM" id="Phobius"/>
    </source>
</evidence>
<keyword evidence="3 5" id="KW-0479">Metal-binding</keyword>
<dbReference type="Gene3D" id="1.10.630.10">
    <property type="entry name" value="Cytochrome P450"/>
    <property type="match status" value="1"/>
</dbReference>
<gene>
    <name evidence="7" type="ORF">HMPREF1541_02910</name>
</gene>
<dbReference type="Pfam" id="PF00067">
    <property type="entry name" value="p450"/>
    <property type="match status" value="1"/>
</dbReference>
<dbReference type="GO" id="GO:0020037">
    <property type="term" value="F:heme binding"/>
    <property type="evidence" value="ECO:0007669"/>
    <property type="project" value="InterPro"/>
</dbReference>
<keyword evidence="4 5" id="KW-0408">Iron</keyword>
<dbReference type="GeneID" id="19970249"/>
<proteinExistence type="inferred from homology"/>
<keyword evidence="6" id="KW-0812">Transmembrane</keyword>
<sequence>MEPWQHGSLHVSLLSLTAAILIGVGVVIHRLLGIDYDPREPPLIKSRIPYVGHILGMFRYGAKYFDVVNRQYSHPIYTLPTPNVRQYIVASPQLAAQLQRSHKDLSFYNAILEVTRRMIGLNPSTMKILAHNVDGHGGSDGLMPAMHDMLQSVLGRGETLQQLTKSQMSIFSDALSSIAVDGTAMETDLLYWLQNVFAQCNIDTLYGPENPFALDKSLIRSFWDFEVGMLGLIVDVLPAITARKAYMGRERVVRGLIEYIQRGSYKKASVVIQNRVRLNLGHGLSEEESGRAETILFFAILGNAVPSTFWIIANIFSRPELLAELRQELENCTFVLEDGSRTIRVSSIKSACPLFVSTYRETLRLIGNLASIRYVIRDTVVGKQYLKGNSLVQMPGCVIHRDPRTWGEDSSEFKPRRFMKSASTAGNTEDLTEADAKESTATQLPPGVPGAAYRLFGGGSVICPGRHFAQSEILGFVAYLIMAFDMTGPNGRTLVLPEKNEDAIPLSVLKPKQDVRVRIARRNGLEKARWTISA</sequence>
<accession>W2S4Y1</accession>
<dbReference type="PANTHER" id="PTHR47582">
    <property type="entry name" value="P450, PUTATIVE (EUROFUNG)-RELATED"/>
    <property type="match status" value="1"/>
</dbReference>
<dbReference type="GO" id="GO:0004497">
    <property type="term" value="F:monooxygenase activity"/>
    <property type="evidence" value="ECO:0007669"/>
    <property type="project" value="InterPro"/>
</dbReference>
<dbReference type="CDD" id="cd11040">
    <property type="entry name" value="CYP7_CYP8-like"/>
    <property type="match status" value="1"/>
</dbReference>
<dbReference type="AlphaFoldDB" id="W2S4Y1"/>
<dbReference type="InterPro" id="IPR053007">
    <property type="entry name" value="CYP450_monoxygenase_sec-met"/>
</dbReference>
<evidence type="ECO:0000313" key="7">
    <source>
        <dbReference type="EMBL" id="ETN43751.1"/>
    </source>
</evidence>
<name>W2S4Y1_CYPE1</name>
<evidence type="ECO:0000256" key="5">
    <source>
        <dbReference type="PIRSR" id="PIRSR602403-1"/>
    </source>
</evidence>
<dbReference type="STRING" id="1220924.W2S4Y1"/>
<dbReference type="EMBL" id="KB822718">
    <property type="protein sequence ID" value="ETN43751.1"/>
    <property type="molecule type" value="Genomic_DNA"/>
</dbReference>
<dbReference type="VEuPathDB" id="FungiDB:HMPREF1541_02910"/>